<feature type="region of interest" description="Disordered" evidence="1">
    <location>
        <begin position="639"/>
        <end position="662"/>
    </location>
</feature>
<name>A0A0F7U6A9_NEOCL</name>
<dbReference type="AlphaFoldDB" id="A0A0F7U6A9"/>
<feature type="compositionally biased region" description="Polar residues" evidence="1">
    <location>
        <begin position="1135"/>
        <end position="1163"/>
    </location>
</feature>
<feature type="compositionally biased region" description="Basic and acidic residues" evidence="1">
    <location>
        <begin position="420"/>
        <end position="441"/>
    </location>
</feature>
<feature type="region of interest" description="Disordered" evidence="1">
    <location>
        <begin position="1035"/>
        <end position="1193"/>
    </location>
</feature>
<dbReference type="EMBL" id="LN714476">
    <property type="protein sequence ID" value="CEL64631.1"/>
    <property type="molecule type" value="Genomic_DNA"/>
</dbReference>
<sequence>MSRPTYAFVTLSPSAASTDVLSSLPGAEPSSPLTGASAESVSSSRLFSGVSAQRRSGGTAGAASPSASTARVDRRPVPSARSTDAVTPPASASPAWNDRVAQDGEEPGEAHGGLASPRGPSVDLKDRRAKTGSAQDVASEGRDGMKEKGRRSEDAKQLDVPFALPKSKPTADPSAKLVNSHLQSSTPQASHAVPQIALAASQSSSRSSPLPFPSVAAHPPQGQTHQSCRVSNVLSPSPLFLPTQWPALEPRRLSVPEFDGSELPAVAQEDAAMMLKDFASLLHRLEFLGRESRERPRQVQRRDAGSMVGSFLERLEQEGQQSLRESTALRRRLQEHAIICASMHARLEYLFEEKREVKERKEGNTASREQGQKRDVPEDSLREASSSVREARPPSRDCSSSRGEKAAPASPRASPPWGKTPEREPQRTHDGDKDNERERKGHVLAVVTARAGRPEDRPAVAESNRSRLHLSKLRQDFLRLQQQYERLVLLLDIQVLPFPSRDGARKGGESEEVIAACPTEAEKTRDASSTEDRSSHDLLQLLDFNHFAGGCGSDRGPSRFIRPRSEPSSGSLCASFPSQGAVRFHGSPGGALSCSGEPSPHQVGAVRARATLPALSRPLPTSSSLLSELNEDVLLPPLRCGPTRGGPSATAPDASGLGQLASSATAASPSVSFVPSSASLWRPTSLQEVDEHLEESQRQEQLEQLRHLEQCVHVLHEMHLNIAGDVAAAEEPILAAVDETESARDQVAHASRELVDASLRRSRWWGLQGGGAAAAAGVFVGAAAGGPVGAVAGAVVGAFLGAGSGGALRRQHRKKIKKLGERLERQRRRPHRQARGTCLGALVDEDGAAEEATREATGRGELHGGREERHGGREERRGDPFAVGVERELERRPDRRAKLPERRERARGTVPWLPSVAAFGVAVPRLDRLATPTSPRSTSSLPALPATSSASKTHACETQLTADHTLRLPSRSGPNRSSLPLSTPSPVASSSSASSVPLRGLGSQHGSSCVRGSPPLESDSVLLGKRCGQKKAGVSSVSSFPFSTGSFSGFPPSSLFRRRETGRREESMRRVSSRVQSPRRGPRGAEEPAMQERQRDARPTEAGTGAGERDRMREFQLNRTDERERQRGHSERYDQSSSVGSEGSQRQSSQARPLRLCSSSGLSRTGFLSGPLGAGMWGAPPTSSKSWGTPGTG</sequence>
<feature type="compositionally biased region" description="Basic and acidic residues" evidence="1">
    <location>
        <begin position="1107"/>
        <end position="1134"/>
    </location>
</feature>
<feature type="compositionally biased region" description="Polar residues" evidence="1">
    <location>
        <begin position="180"/>
        <end position="189"/>
    </location>
</feature>
<organism evidence="2">
    <name type="scientific">Neospora caninum (strain Liverpool)</name>
    <dbReference type="NCBI Taxonomy" id="572307"/>
    <lineage>
        <taxon>Eukaryota</taxon>
        <taxon>Sar</taxon>
        <taxon>Alveolata</taxon>
        <taxon>Apicomplexa</taxon>
        <taxon>Conoidasida</taxon>
        <taxon>Coccidia</taxon>
        <taxon>Eucoccidiorida</taxon>
        <taxon>Eimeriorina</taxon>
        <taxon>Sarcocystidae</taxon>
        <taxon>Neospora</taxon>
    </lineage>
</organism>
<feature type="compositionally biased region" description="Basic and acidic residues" evidence="1">
    <location>
        <begin position="1083"/>
        <end position="1099"/>
    </location>
</feature>
<feature type="region of interest" description="Disordered" evidence="1">
    <location>
        <begin position="359"/>
        <end position="441"/>
    </location>
</feature>
<proteinExistence type="predicted"/>
<feature type="compositionally biased region" description="Basic and acidic residues" evidence="1">
    <location>
        <begin position="139"/>
        <end position="157"/>
    </location>
</feature>
<feature type="region of interest" description="Disordered" evidence="1">
    <location>
        <begin position="930"/>
        <end position="1018"/>
    </location>
</feature>
<feature type="compositionally biased region" description="Polar residues" evidence="1">
    <location>
        <begin position="1181"/>
        <end position="1193"/>
    </location>
</feature>
<accession>A0A0F7U6A9</accession>
<feature type="compositionally biased region" description="Low complexity" evidence="1">
    <location>
        <begin position="406"/>
        <end position="416"/>
    </location>
</feature>
<feature type="region of interest" description="Disordered" evidence="1">
    <location>
        <begin position="17"/>
        <end position="228"/>
    </location>
</feature>
<gene>
    <name evidence="2" type="ORF">BN1204_005170</name>
</gene>
<evidence type="ECO:0000313" key="2">
    <source>
        <dbReference type="EMBL" id="CEL64631.1"/>
    </source>
</evidence>
<feature type="compositionally biased region" description="Low complexity" evidence="1">
    <location>
        <begin position="40"/>
        <end position="70"/>
    </location>
</feature>
<feature type="compositionally biased region" description="Basic and acidic residues" evidence="1">
    <location>
        <begin position="851"/>
        <end position="894"/>
    </location>
</feature>
<feature type="compositionally biased region" description="Low complexity" evidence="1">
    <location>
        <begin position="1035"/>
        <end position="1054"/>
    </location>
</feature>
<protein>
    <submittedName>
        <fullName evidence="2">Ppg3, putative</fullName>
    </submittedName>
</protein>
<feature type="compositionally biased region" description="Basic and acidic residues" evidence="1">
    <location>
        <begin position="370"/>
        <end position="382"/>
    </location>
</feature>
<feature type="compositionally biased region" description="Low complexity" evidence="1">
    <location>
        <begin position="930"/>
        <end position="951"/>
    </location>
</feature>
<feature type="compositionally biased region" description="Low complexity" evidence="1">
    <location>
        <begin position="977"/>
        <end position="997"/>
    </location>
</feature>
<feature type="region of interest" description="Disordered" evidence="1">
    <location>
        <begin position="843"/>
        <end position="894"/>
    </location>
</feature>
<feature type="compositionally biased region" description="Basic and acidic residues" evidence="1">
    <location>
        <begin position="1057"/>
        <end position="1069"/>
    </location>
</feature>
<reference evidence="2" key="1">
    <citation type="journal article" date="2015" name="PLoS ONE">
        <title>Comprehensive Evaluation of Toxoplasma gondii VEG and Neospora caninum LIV Genomes with Tachyzoite Stage Transcriptome and Proteome Defines Novel Transcript Features.</title>
        <authorList>
            <person name="Ramaprasad A."/>
            <person name="Mourier T."/>
            <person name="Naeem R."/>
            <person name="Malas T.B."/>
            <person name="Moussa E."/>
            <person name="Panigrahi A."/>
            <person name="Vermont S.J."/>
            <person name="Otto T.D."/>
            <person name="Wastling J."/>
            <person name="Pain A."/>
        </authorList>
    </citation>
    <scope>NUCLEOTIDE SEQUENCE</scope>
    <source>
        <strain evidence="2">Liverpool</strain>
    </source>
</reference>
<evidence type="ECO:0000256" key="1">
    <source>
        <dbReference type="SAM" id="MobiDB-lite"/>
    </source>
</evidence>